<feature type="signal peptide" evidence="2">
    <location>
        <begin position="1"/>
        <end position="23"/>
    </location>
</feature>
<dbReference type="SMART" id="SM00287">
    <property type="entry name" value="SH3b"/>
    <property type="match status" value="1"/>
</dbReference>
<dbReference type="RefSeq" id="WP_209336611.1">
    <property type="nucleotide sequence ID" value="NZ_JAGIYY010000008.1"/>
</dbReference>
<dbReference type="PROSITE" id="PS51781">
    <property type="entry name" value="SH3B"/>
    <property type="match status" value="1"/>
</dbReference>
<evidence type="ECO:0000313" key="5">
    <source>
        <dbReference type="Proteomes" id="UP000666240"/>
    </source>
</evidence>
<dbReference type="Gene3D" id="2.30.30.40">
    <property type="entry name" value="SH3 Domains"/>
    <property type="match status" value="1"/>
</dbReference>
<feature type="chain" id="PRO_5035293821" evidence="2">
    <location>
        <begin position="24"/>
        <end position="189"/>
    </location>
</feature>
<gene>
    <name evidence="4" type="ORF">J5Y06_18185</name>
</gene>
<dbReference type="Proteomes" id="UP000666240">
    <property type="component" value="Unassembled WGS sequence"/>
</dbReference>
<evidence type="ECO:0000256" key="2">
    <source>
        <dbReference type="SAM" id="SignalP"/>
    </source>
</evidence>
<sequence>MKKTILGAAVVLAAAGLPGIASAASTAIATTNVNLRAGPSTAYPAVNVVAAGDDVRVFGCLSNRSWCDVAYGRQRGWMSSNYLAYVEAGRRYTGPRVVTRIGAPTISFSVGNYWDNHYRGRSFYRDRARWDRDDRREWRQERREDRREARQDRREDRREWRQDRRDAERGDRFEDRRDRRDRDEVIRRY</sequence>
<proteinExistence type="predicted"/>
<keyword evidence="2" id="KW-0732">Signal</keyword>
<protein>
    <submittedName>
        <fullName evidence="4">SH3 domain-containing protein</fullName>
    </submittedName>
</protein>
<name>A0A8J7UJZ7_9HYPH</name>
<dbReference type="Pfam" id="PF08239">
    <property type="entry name" value="SH3_3"/>
    <property type="match status" value="1"/>
</dbReference>
<keyword evidence="5" id="KW-1185">Reference proteome</keyword>
<accession>A0A8J7UJZ7</accession>
<dbReference type="InterPro" id="IPR003646">
    <property type="entry name" value="SH3-like_bac-type"/>
</dbReference>
<evidence type="ECO:0000313" key="4">
    <source>
        <dbReference type="EMBL" id="MBP0440583.1"/>
    </source>
</evidence>
<organism evidence="4 5">
    <name type="scientific">Tianweitania sediminis</name>
    <dbReference type="NCBI Taxonomy" id="1502156"/>
    <lineage>
        <taxon>Bacteria</taxon>
        <taxon>Pseudomonadati</taxon>
        <taxon>Pseudomonadota</taxon>
        <taxon>Alphaproteobacteria</taxon>
        <taxon>Hyphomicrobiales</taxon>
        <taxon>Phyllobacteriaceae</taxon>
        <taxon>Tianweitania</taxon>
    </lineage>
</organism>
<reference evidence="4" key="1">
    <citation type="submission" date="2021-03" db="EMBL/GenBank/DDBJ databases">
        <title>Genome sequencing and assembly of Tianweitania sediminis.</title>
        <authorList>
            <person name="Chhetri G."/>
        </authorList>
    </citation>
    <scope>NUCLEOTIDE SEQUENCE</scope>
    <source>
        <strain evidence="4">Z8</strain>
    </source>
</reference>
<evidence type="ECO:0000259" key="3">
    <source>
        <dbReference type="PROSITE" id="PS51781"/>
    </source>
</evidence>
<dbReference type="EMBL" id="JAGIYY010000008">
    <property type="protein sequence ID" value="MBP0440583.1"/>
    <property type="molecule type" value="Genomic_DNA"/>
</dbReference>
<feature type="domain" description="SH3b" evidence="3">
    <location>
        <begin position="20"/>
        <end position="87"/>
    </location>
</feature>
<evidence type="ECO:0000256" key="1">
    <source>
        <dbReference type="SAM" id="MobiDB-lite"/>
    </source>
</evidence>
<dbReference type="AlphaFoldDB" id="A0A8J7UJZ7"/>
<feature type="region of interest" description="Disordered" evidence="1">
    <location>
        <begin position="146"/>
        <end position="189"/>
    </location>
</feature>
<comment type="caution">
    <text evidence="4">The sequence shown here is derived from an EMBL/GenBank/DDBJ whole genome shotgun (WGS) entry which is preliminary data.</text>
</comment>